<dbReference type="EMBL" id="ML978129">
    <property type="protein sequence ID" value="KAF2096313.1"/>
    <property type="molecule type" value="Genomic_DNA"/>
</dbReference>
<name>A0A9P4M407_9PEZI</name>
<comment type="caution">
    <text evidence="3">The sequence shown here is derived from an EMBL/GenBank/DDBJ whole genome shotgun (WGS) entry which is preliminary data.</text>
</comment>
<organism evidence="3 4">
    <name type="scientific">Rhizodiscina lignyota</name>
    <dbReference type="NCBI Taxonomy" id="1504668"/>
    <lineage>
        <taxon>Eukaryota</taxon>
        <taxon>Fungi</taxon>
        <taxon>Dikarya</taxon>
        <taxon>Ascomycota</taxon>
        <taxon>Pezizomycotina</taxon>
        <taxon>Dothideomycetes</taxon>
        <taxon>Pleosporomycetidae</taxon>
        <taxon>Aulographales</taxon>
        <taxon>Rhizodiscinaceae</taxon>
        <taxon>Rhizodiscina</taxon>
    </lineage>
</organism>
<dbReference type="AlphaFoldDB" id="A0A9P4M407"/>
<dbReference type="Gene3D" id="3.40.50.300">
    <property type="entry name" value="P-loop containing nucleotide triphosphate hydrolases"/>
    <property type="match status" value="1"/>
</dbReference>
<feature type="domain" description="Nephrocystin 3-like N-terminal" evidence="2">
    <location>
        <begin position="219"/>
        <end position="385"/>
    </location>
</feature>
<proteinExistence type="predicted"/>
<dbReference type="PANTHER" id="PTHR10039:SF15">
    <property type="entry name" value="NACHT DOMAIN-CONTAINING PROTEIN"/>
    <property type="match status" value="1"/>
</dbReference>
<dbReference type="Proteomes" id="UP000799772">
    <property type="component" value="Unassembled WGS sequence"/>
</dbReference>
<evidence type="ECO:0000313" key="3">
    <source>
        <dbReference type="EMBL" id="KAF2096313.1"/>
    </source>
</evidence>
<feature type="non-terminal residue" evidence="3">
    <location>
        <position position="410"/>
    </location>
</feature>
<evidence type="ECO:0000259" key="2">
    <source>
        <dbReference type="Pfam" id="PF24883"/>
    </source>
</evidence>
<reference evidence="3" key="1">
    <citation type="journal article" date="2020" name="Stud. Mycol.">
        <title>101 Dothideomycetes genomes: a test case for predicting lifestyles and emergence of pathogens.</title>
        <authorList>
            <person name="Haridas S."/>
            <person name="Albert R."/>
            <person name="Binder M."/>
            <person name="Bloem J."/>
            <person name="Labutti K."/>
            <person name="Salamov A."/>
            <person name="Andreopoulos B."/>
            <person name="Baker S."/>
            <person name="Barry K."/>
            <person name="Bills G."/>
            <person name="Bluhm B."/>
            <person name="Cannon C."/>
            <person name="Castanera R."/>
            <person name="Culley D."/>
            <person name="Daum C."/>
            <person name="Ezra D."/>
            <person name="Gonzalez J."/>
            <person name="Henrissat B."/>
            <person name="Kuo A."/>
            <person name="Liang C."/>
            <person name="Lipzen A."/>
            <person name="Lutzoni F."/>
            <person name="Magnuson J."/>
            <person name="Mondo S."/>
            <person name="Nolan M."/>
            <person name="Ohm R."/>
            <person name="Pangilinan J."/>
            <person name="Park H.-J."/>
            <person name="Ramirez L."/>
            <person name="Alfaro M."/>
            <person name="Sun H."/>
            <person name="Tritt A."/>
            <person name="Yoshinaga Y."/>
            <person name="Zwiers L.-H."/>
            <person name="Turgeon B."/>
            <person name="Goodwin S."/>
            <person name="Spatafora J."/>
            <person name="Crous P."/>
            <person name="Grigoriev I."/>
        </authorList>
    </citation>
    <scope>NUCLEOTIDE SEQUENCE</scope>
    <source>
        <strain evidence="3">CBS 133067</strain>
    </source>
</reference>
<keyword evidence="1" id="KW-0677">Repeat</keyword>
<accession>A0A9P4M407</accession>
<dbReference type="Pfam" id="PF24883">
    <property type="entry name" value="NPHP3_N"/>
    <property type="match status" value="1"/>
</dbReference>
<protein>
    <recommendedName>
        <fullName evidence="2">Nephrocystin 3-like N-terminal domain-containing protein</fullName>
    </recommendedName>
</protein>
<evidence type="ECO:0000256" key="1">
    <source>
        <dbReference type="ARBA" id="ARBA00022737"/>
    </source>
</evidence>
<evidence type="ECO:0000313" key="4">
    <source>
        <dbReference type="Proteomes" id="UP000799772"/>
    </source>
</evidence>
<dbReference type="PANTHER" id="PTHR10039">
    <property type="entry name" value="AMELOGENIN"/>
    <property type="match status" value="1"/>
</dbReference>
<sequence length="410" mass="45991">MDPLSVTASIIAVSQLAETLLKTVRAIKSASEDRKSLVIEISALRGILNTLQETLDDIGDEEWATTTQLLNAPDGPLPTLKTALGMLLQALGVWSPNASSNGKVSKLRSAATALVWPFKEGEVKKRLETIGRQKSLLSLALDNDHLALSRAIRDDTQSMLGKIKKVEMMVEGEIDKTQRARNEEISRRLQESFEAALKWFAPVDYLAKQKDVFRLYLEGTADWFMEHSSFVKWKQSEQRTLFCTGIPGAGKTVLASAIIDHLTQIAAIDKSVGVAWIYFDYKQQQSQTLGNLLAALYMQLTRQTPEFIDDASNLVISLQRSYRSAYRPTVKECVSVLERKIATFEKVFFVLDALDECDKDRSIRDEFLEEIQNLDNKVHILVTSRDAAEIDDATVERIDMSAPPESIEKY</sequence>
<dbReference type="SUPFAM" id="SSF52540">
    <property type="entry name" value="P-loop containing nucleoside triphosphate hydrolases"/>
    <property type="match status" value="1"/>
</dbReference>
<keyword evidence="4" id="KW-1185">Reference proteome</keyword>
<dbReference type="InterPro" id="IPR027417">
    <property type="entry name" value="P-loop_NTPase"/>
</dbReference>
<gene>
    <name evidence="3" type="ORF">NA57DRAFT_20483</name>
</gene>
<dbReference type="InterPro" id="IPR056884">
    <property type="entry name" value="NPHP3-like_N"/>
</dbReference>
<dbReference type="OrthoDB" id="195446at2759"/>